<feature type="coiled-coil region" evidence="1">
    <location>
        <begin position="93"/>
        <end position="131"/>
    </location>
</feature>
<keyword evidence="4" id="KW-1185">Reference proteome</keyword>
<organism evidence="3 4">
    <name type="scientific">Chitiniphilus purpureus</name>
    <dbReference type="NCBI Taxonomy" id="2981137"/>
    <lineage>
        <taxon>Bacteria</taxon>
        <taxon>Pseudomonadati</taxon>
        <taxon>Pseudomonadota</taxon>
        <taxon>Betaproteobacteria</taxon>
        <taxon>Neisseriales</taxon>
        <taxon>Chitinibacteraceae</taxon>
        <taxon>Chitiniphilus</taxon>
    </lineage>
</organism>
<evidence type="ECO:0000313" key="4">
    <source>
        <dbReference type="Proteomes" id="UP001061302"/>
    </source>
</evidence>
<keyword evidence="2" id="KW-1133">Transmembrane helix</keyword>
<name>A0ABY6DQM6_9NEIS</name>
<gene>
    <name evidence="3" type="ORF">N8I74_06505</name>
</gene>
<dbReference type="Proteomes" id="UP001061302">
    <property type="component" value="Chromosome"/>
</dbReference>
<reference evidence="3" key="1">
    <citation type="submission" date="2022-10" db="EMBL/GenBank/DDBJ databases">
        <title>Chitiniphilus purpureus sp. nov., a novel chitin-degrading bacterium isolated from crawfish pond sediment.</title>
        <authorList>
            <person name="Li K."/>
        </authorList>
    </citation>
    <scope>NUCLEOTIDE SEQUENCE</scope>
    <source>
        <strain evidence="3">CD1</strain>
    </source>
</reference>
<keyword evidence="2" id="KW-0472">Membrane</keyword>
<protein>
    <submittedName>
        <fullName evidence="3">Uncharacterized protein</fullName>
    </submittedName>
</protein>
<dbReference type="RefSeq" id="WP_263126050.1">
    <property type="nucleotide sequence ID" value="NZ_CP106753.1"/>
</dbReference>
<evidence type="ECO:0000313" key="3">
    <source>
        <dbReference type="EMBL" id="UXY16666.1"/>
    </source>
</evidence>
<proteinExistence type="predicted"/>
<feature type="transmembrane region" description="Helical" evidence="2">
    <location>
        <begin position="37"/>
        <end position="60"/>
    </location>
</feature>
<accession>A0ABY6DQM6</accession>
<keyword evidence="1" id="KW-0175">Coiled coil</keyword>
<keyword evidence="2" id="KW-0812">Transmembrane</keyword>
<evidence type="ECO:0000256" key="1">
    <source>
        <dbReference type="SAM" id="Coils"/>
    </source>
</evidence>
<evidence type="ECO:0000256" key="2">
    <source>
        <dbReference type="SAM" id="Phobius"/>
    </source>
</evidence>
<dbReference type="EMBL" id="CP106753">
    <property type="protein sequence ID" value="UXY16666.1"/>
    <property type="molecule type" value="Genomic_DNA"/>
</dbReference>
<sequence length="177" mass="19296">MSQESNSEPIVQIVTTGAPEGEATPRVPLWVRHRVPLLAAGGVLGALLLVLLGLGMGLFVREFNEKQYVEQITLLRGALQKNAQGWRDARLALEQAQAGQQQAEAAREKLAQELTQAKTALGQALEQARQASAVAASNPEPQAIPKQDGYLRFGNHRCVIRPGEKRQDLSKCLQDNQ</sequence>